<dbReference type="EMBL" id="CAJVPG010000332">
    <property type="protein sequence ID" value="CAG8392831.1"/>
    <property type="molecule type" value="Genomic_DNA"/>
</dbReference>
<sequence length="130" mass="15211">MPRPSSPMGECIGILTSQTDLEITYTSSGCCSSVLHHLFLALDYLHTGTYSYYRRRYIVSVFSDFEEKELQDPSPRKELDGSTIYLSRELRKPKRVLKWMSRFSATLAQLYSATRSTWKTFNLIFIEHRR</sequence>
<keyword evidence="2" id="KW-1185">Reference proteome</keyword>
<dbReference type="OrthoDB" id="5404564at2759"/>
<proteinExistence type="predicted"/>
<organism evidence="1 2">
    <name type="scientific">Penicillium salamii</name>
    <dbReference type="NCBI Taxonomy" id="1612424"/>
    <lineage>
        <taxon>Eukaryota</taxon>
        <taxon>Fungi</taxon>
        <taxon>Dikarya</taxon>
        <taxon>Ascomycota</taxon>
        <taxon>Pezizomycotina</taxon>
        <taxon>Eurotiomycetes</taxon>
        <taxon>Eurotiomycetidae</taxon>
        <taxon>Eurotiales</taxon>
        <taxon>Aspergillaceae</taxon>
        <taxon>Penicillium</taxon>
    </lineage>
</organism>
<reference evidence="1" key="1">
    <citation type="submission" date="2021-07" db="EMBL/GenBank/DDBJ databases">
        <authorList>
            <person name="Branca A.L. A."/>
        </authorList>
    </citation>
    <scope>NUCLEOTIDE SEQUENCE</scope>
</reference>
<dbReference type="AlphaFoldDB" id="A0A9W4NPG1"/>
<evidence type="ECO:0000313" key="1">
    <source>
        <dbReference type="EMBL" id="CAG8392831.1"/>
    </source>
</evidence>
<gene>
    <name evidence="1" type="ORF">PSALAMII_LOCUS6956</name>
</gene>
<comment type="caution">
    <text evidence="1">The sequence shown here is derived from an EMBL/GenBank/DDBJ whole genome shotgun (WGS) entry which is preliminary data.</text>
</comment>
<protein>
    <submittedName>
        <fullName evidence="1">Uncharacterized protein</fullName>
    </submittedName>
</protein>
<name>A0A9W4NPG1_9EURO</name>
<evidence type="ECO:0000313" key="2">
    <source>
        <dbReference type="Proteomes" id="UP001152649"/>
    </source>
</evidence>
<accession>A0A9W4NPG1</accession>
<dbReference type="Proteomes" id="UP001152649">
    <property type="component" value="Unassembled WGS sequence"/>
</dbReference>